<dbReference type="RefSeq" id="WP_068746633.1">
    <property type="nucleotide sequence ID" value="NZ_LSRE01000044.1"/>
</dbReference>
<dbReference type="SUPFAM" id="SSF56747">
    <property type="entry name" value="Prim-pol domain"/>
    <property type="match status" value="1"/>
</dbReference>
<keyword evidence="3" id="KW-1185">Reference proteome</keyword>
<dbReference type="SMART" id="SM00943">
    <property type="entry name" value="Prim-Pol"/>
    <property type="match status" value="1"/>
</dbReference>
<proteinExistence type="predicted"/>
<dbReference type="Proteomes" id="UP000070409">
    <property type="component" value="Unassembled WGS sequence"/>
</dbReference>
<protein>
    <recommendedName>
        <fullName evidence="1">DNA primase/polymerase bifunctional N-terminal domain-containing protein</fullName>
    </recommendedName>
</protein>
<gene>
    <name evidence="2" type="ORF">AXK61_07015</name>
</gene>
<dbReference type="CDD" id="cd04859">
    <property type="entry name" value="Prim_Pol"/>
    <property type="match status" value="1"/>
</dbReference>
<dbReference type="InterPro" id="IPR027417">
    <property type="entry name" value="P-loop_NTPase"/>
</dbReference>
<dbReference type="EMBL" id="LSRE01000044">
    <property type="protein sequence ID" value="KXO91297.1"/>
    <property type="molecule type" value="Genomic_DNA"/>
</dbReference>
<dbReference type="SUPFAM" id="SSF52540">
    <property type="entry name" value="P-loop containing nucleoside triphosphate hydrolases"/>
    <property type="match status" value="1"/>
</dbReference>
<dbReference type="Gene3D" id="3.40.50.300">
    <property type="entry name" value="P-loop containing nucleotide triphosphate hydrolases"/>
    <property type="match status" value="1"/>
</dbReference>
<evidence type="ECO:0000313" key="3">
    <source>
        <dbReference type="Proteomes" id="UP000070409"/>
    </source>
</evidence>
<dbReference type="InterPro" id="IPR015330">
    <property type="entry name" value="DNA_primase/pol_bifunc_N"/>
</dbReference>
<dbReference type="Pfam" id="PF09250">
    <property type="entry name" value="Prim-Pol"/>
    <property type="match status" value="1"/>
</dbReference>
<accession>A0A137YZC9</accession>
<organism evidence="2 3">
    <name type="scientific">Tsukamurella pseudospumae</name>
    <dbReference type="NCBI Taxonomy" id="239498"/>
    <lineage>
        <taxon>Bacteria</taxon>
        <taxon>Bacillati</taxon>
        <taxon>Actinomycetota</taxon>
        <taxon>Actinomycetes</taxon>
        <taxon>Mycobacteriales</taxon>
        <taxon>Tsukamurellaceae</taxon>
        <taxon>Tsukamurella</taxon>
    </lineage>
</organism>
<evidence type="ECO:0000313" key="2">
    <source>
        <dbReference type="EMBL" id="KXO91297.1"/>
    </source>
</evidence>
<sequence length="691" mass="74067">MLFRFTPPSVPDVAGLSLRDAALAYARAGWFVLPVASGSKNPGTVVGGRWQDQSTRDPEQIEEWWSENPDYGIALHIGRSGAIAFDLDGAALSELPVDLADGLRQGVCQLSRVGNPDRGHYLFVNDGGYGNGAGAFRSFGDVRGKNGVIIVAPTPHVRDDGEYRWANTGGLPGLPEELRACLSAATTDEADPLTEDQMAQFLTAEEHTRADRPQALDGVLAAFEKEVRNGGSSHEAVVRALPWAFREVIAGCYPVATALPRLDQAFNESFSWEGRGLDGRSSPARNEFLRTAQWAAAQAKLADPAETLARLHRGVNTTAITGDLDADIQNELTKLRVRDRARAAYAEEKALDRLNVNADRAMDGLAFLTEAVNESPLWGSGDQVLWAPGEGLMICGPQGVGKSTIVQQLMLARLGLNPPEMCGLPVAVDERPILYLAMDRPPQIRRSINRMVDTSDESVAATLKRQLVVWKGPPPVNAAEAPDVFAQWVAMHGRDPGLVIVDSLKDLASGLGEDATGSGINTAMQSILANGTEFIDLHHQRKATSDNRKPDKLADVFGSTWLTSGMGSVLLVWGEAGAQRVELTHLKQPASPVGPLMLDHAHGQGVSSAIDPEAMVLQLATEAGAVGITETIAVEAVYGDIEDETERSAAKKRIRRRLDKLTREGLLRYVAGGKGGSGGGGRAATWFVVRA</sequence>
<dbReference type="Pfam" id="PF13481">
    <property type="entry name" value="AAA_25"/>
    <property type="match status" value="1"/>
</dbReference>
<name>A0A137YZC9_9ACTN</name>
<reference evidence="2 3" key="1">
    <citation type="submission" date="2016-02" db="EMBL/GenBank/DDBJ databases">
        <authorList>
            <person name="Teng J.L."/>
            <person name="Tang Y."/>
            <person name="Huang Y."/>
            <person name="Guo F."/>
            <person name="Wei W."/>
            <person name="Chen J.H."/>
            <person name="Wong S.Y."/>
            <person name="Lau S.K."/>
            <person name="Woo P.C."/>
        </authorList>
    </citation>
    <scope>NUCLEOTIDE SEQUENCE [LARGE SCALE GENOMIC DNA]</scope>
    <source>
        <strain evidence="2 3">JCM 13375</strain>
    </source>
</reference>
<comment type="caution">
    <text evidence="2">The sequence shown here is derived from an EMBL/GenBank/DDBJ whole genome shotgun (WGS) entry which is preliminary data.</text>
</comment>
<evidence type="ECO:0000259" key="1">
    <source>
        <dbReference type="SMART" id="SM00943"/>
    </source>
</evidence>
<feature type="domain" description="DNA primase/polymerase bifunctional N-terminal" evidence="1">
    <location>
        <begin position="22"/>
        <end position="178"/>
    </location>
</feature>